<name>A0A3P6RQK7_DIBLA</name>
<evidence type="ECO:0000313" key="3">
    <source>
        <dbReference type="Proteomes" id="UP000281553"/>
    </source>
</evidence>
<dbReference type="AlphaFoldDB" id="A0A3P6RQK7"/>
<protein>
    <submittedName>
        <fullName evidence="2">Uncharacterized protein</fullName>
    </submittedName>
</protein>
<keyword evidence="3" id="KW-1185">Reference proteome</keyword>
<accession>A0A3P6RQK7</accession>
<keyword evidence="1" id="KW-0175">Coiled coil</keyword>
<dbReference type="EMBL" id="UYRU01010776">
    <property type="protein sequence ID" value="VDK46021.1"/>
    <property type="molecule type" value="Genomic_DNA"/>
</dbReference>
<organism evidence="2 3">
    <name type="scientific">Dibothriocephalus latus</name>
    <name type="common">Fish tapeworm</name>
    <name type="synonym">Diphyllobothrium latum</name>
    <dbReference type="NCBI Taxonomy" id="60516"/>
    <lineage>
        <taxon>Eukaryota</taxon>
        <taxon>Metazoa</taxon>
        <taxon>Spiralia</taxon>
        <taxon>Lophotrochozoa</taxon>
        <taxon>Platyhelminthes</taxon>
        <taxon>Cestoda</taxon>
        <taxon>Eucestoda</taxon>
        <taxon>Diphyllobothriidea</taxon>
        <taxon>Diphyllobothriidae</taxon>
        <taxon>Dibothriocephalus</taxon>
    </lineage>
</organism>
<dbReference type="Proteomes" id="UP000281553">
    <property type="component" value="Unassembled WGS sequence"/>
</dbReference>
<evidence type="ECO:0000256" key="1">
    <source>
        <dbReference type="SAM" id="Coils"/>
    </source>
</evidence>
<proteinExistence type="predicted"/>
<reference evidence="2 3" key="1">
    <citation type="submission" date="2018-11" db="EMBL/GenBank/DDBJ databases">
        <authorList>
            <consortium name="Pathogen Informatics"/>
        </authorList>
    </citation>
    <scope>NUCLEOTIDE SEQUENCE [LARGE SCALE GENOMIC DNA]</scope>
</reference>
<gene>
    <name evidence="2" type="ORF">DILT_LOCUS1534</name>
</gene>
<evidence type="ECO:0000313" key="2">
    <source>
        <dbReference type="EMBL" id="VDK46021.1"/>
    </source>
</evidence>
<feature type="coiled-coil region" evidence="1">
    <location>
        <begin position="52"/>
        <end position="107"/>
    </location>
</feature>
<sequence length="197" mass="21231">MPTFTLFCAAASEEAANDLLRRYTGDSKATASDTAATCGSPSGDLRTVCRWAAVLRSELTSARAKIQQYRTEAQRLRRMQAAATKRVLTAEARCAEQRERLRHLQSELTTVRSARCSTPASVAIVSPAISMPSTPQVGGSSTPAESVGLKTCLRYVDMNTPDLDALSWTPKQNEATAKVGLPENALLLFLSLKGKLV</sequence>
<dbReference type="OrthoDB" id="8062037at2759"/>